<gene>
    <name evidence="2" type="ORF">HLB23_23425</name>
</gene>
<evidence type="ECO:0000313" key="3">
    <source>
        <dbReference type="Proteomes" id="UP000586827"/>
    </source>
</evidence>
<organism evidence="2 3">
    <name type="scientific">Nocardia uniformis</name>
    <dbReference type="NCBI Taxonomy" id="53432"/>
    <lineage>
        <taxon>Bacteria</taxon>
        <taxon>Bacillati</taxon>
        <taxon>Actinomycetota</taxon>
        <taxon>Actinomycetes</taxon>
        <taxon>Mycobacteriales</taxon>
        <taxon>Nocardiaceae</taxon>
        <taxon>Nocardia</taxon>
    </lineage>
</organism>
<name>A0A849CCL9_9NOCA</name>
<dbReference type="InterPro" id="IPR003399">
    <property type="entry name" value="Mce/MlaD"/>
</dbReference>
<feature type="domain" description="Mce/MlaD" evidence="1">
    <location>
        <begin position="24"/>
        <end position="105"/>
    </location>
</feature>
<dbReference type="GO" id="GO:0005576">
    <property type="term" value="C:extracellular region"/>
    <property type="evidence" value="ECO:0007669"/>
    <property type="project" value="TreeGrafter"/>
</dbReference>
<dbReference type="AlphaFoldDB" id="A0A849CCL9"/>
<comment type="caution">
    <text evidence="2">The sequence shown here is derived from an EMBL/GenBank/DDBJ whole genome shotgun (WGS) entry which is preliminary data.</text>
</comment>
<evidence type="ECO:0000259" key="1">
    <source>
        <dbReference type="Pfam" id="PF02470"/>
    </source>
</evidence>
<protein>
    <submittedName>
        <fullName evidence="2">MCE family protein</fullName>
    </submittedName>
</protein>
<proteinExistence type="predicted"/>
<dbReference type="Pfam" id="PF02470">
    <property type="entry name" value="MlaD"/>
    <property type="match status" value="1"/>
</dbReference>
<dbReference type="InterPro" id="IPR052336">
    <property type="entry name" value="MlaD_Phospholipid_Transporter"/>
</dbReference>
<reference evidence="2 3" key="1">
    <citation type="submission" date="2020-05" db="EMBL/GenBank/DDBJ databases">
        <title>MicrobeNet Type strains.</title>
        <authorList>
            <person name="Nicholson A.C."/>
        </authorList>
    </citation>
    <scope>NUCLEOTIDE SEQUENCE [LARGE SCALE GENOMIC DNA]</scope>
    <source>
        <strain evidence="2 3">JCM 3224</strain>
    </source>
</reference>
<sequence>MLLVGGCTVDPARLTLPGAGVSGPTYTLHIQFSNALNLPSGAKVMADGARVGQLRRITVTDPTVGTPGYAVADIDVQRAVVLPAGTRAQLRQATVLGDIYISLDTTAVDAGPDLRPDDTIPVRQTAPALQIEDVIAGLATFVSGGALHSAQDIVNQLNAALPQDPAETGRIAATLKDDLIDVSRHLDEVDAFLDAIATNAAVVQDNRQALDVLLTPEGAVTITGIAQSLINVVGVIGALGGIAHALEWLAPLVKGGDAAAKAFVPMLLADGRPLNLDAPSNLNRLVALFHDKVIPFFERGPKVNVTGLGIENADGTTTVSSDDQVNSMLATLRMIGMVR</sequence>
<dbReference type="EMBL" id="JABELX010000008">
    <property type="protein sequence ID" value="NNH72779.1"/>
    <property type="molecule type" value="Genomic_DNA"/>
</dbReference>
<dbReference type="Proteomes" id="UP000586827">
    <property type="component" value="Unassembled WGS sequence"/>
</dbReference>
<dbReference type="PANTHER" id="PTHR33371:SF15">
    <property type="entry name" value="LIPOPROTEIN LPRN"/>
    <property type="match status" value="1"/>
</dbReference>
<evidence type="ECO:0000313" key="2">
    <source>
        <dbReference type="EMBL" id="NNH72779.1"/>
    </source>
</evidence>
<dbReference type="PANTHER" id="PTHR33371">
    <property type="entry name" value="INTERMEMBRANE PHOSPHOLIPID TRANSPORT SYSTEM BINDING PROTEIN MLAD-RELATED"/>
    <property type="match status" value="1"/>
</dbReference>
<accession>A0A849CCL9</accession>
<keyword evidence="3" id="KW-1185">Reference proteome</keyword>